<feature type="chain" id="PRO_5044527931" evidence="5">
    <location>
        <begin position="21"/>
        <end position="387"/>
    </location>
</feature>
<evidence type="ECO:0000256" key="3">
    <source>
        <dbReference type="ARBA" id="ARBA00022989"/>
    </source>
</evidence>
<keyword evidence="2 5" id="KW-0812">Transmembrane</keyword>
<dbReference type="CDD" id="cd18989">
    <property type="entry name" value="LGIC_ECD_cation"/>
    <property type="match status" value="1"/>
</dbReference>
<evidence type="ECO:0000256" key="2">
    <source>
        <dbReference type="ARBA" id="ARBA00022692"/>
    </source>
</evidence>
<evidence type="ECO:0000313" key="9">
    <source>
        <dbReference type="Proteomes" id="UP001634394"/>
    </source>
</evidence>
<dbReference type="InterPro" id="IPR006201">
    <property type="entry name" value="Neur_channel"/>
</dbReference>
<dbReference type="SUPFAM" id="SSF90112">
    <property type="entry name" value="Neurotransmitter-gated ion-channel transmembrane pore"/>
    <property type="match status" value="1"/>
</dbReference>
<feature type="transmembrane region" description="Helical" evidence="5">
    <location>
        <begin position="263"/>
        <end position="281"/>
    </location>
</feature>
<dbReference type="Gene3D" id="1.20.58.390">
    <property type="entry name" value="Neurotransmitter-gated ion-channel transmembrane domain"/>
    <property type="match status" value="1"/>
</dbReference>
<dbReference type="CDD" id="cd19051">
    <property type="entry name" value="LGIC_TM_cation"/>
    <property type="match status" value="1"/>
</dbReference>
<reference evidence="8 9" key="1">
    <citation type="submission" date="2024-11" db="EMBL/GenBank/DDBJ databases">
        <title>Chromosome-level genome assembly of the freshwater bivalve Anodonta woodiana.</title>
        <authorList>
            <person name="Chen X."/>
        </authorList>
    </citation>
    <scope>NUCLEOTIDE SEQUENCE [LARGE SCALE GENOMIC DNA]</scope>
    <source>
        <strain evidence="8">MN2024</strain>
        <tissue evidence="8">Gills</tissue>
    </source>
</reference>
<dbReference type="Pfam" id="PF02931">
    <property type="entry name" value="Neur_chan_LBD"/>
    <property type="match status" value="1"/>
</dbReference>
<feature type="domain" description="Neurotransmitter-gated ion-channel transmembrane" evidence="7">
    <location>
        <begin position="235"/>
        <end position="308"/>
    </location>
</feature>
<keyword evidence="9" id="KW-1185">Reference proteome</keyword>
<comment type="subcellular location">
    <subcellularLocation>
        <location evidence="1">Membrane</location>
        <topology evidence="1">Multi-pass membrane protein</topology>
    </subcellularLocation>
</comment>
<dbReference type="PANTHER" id="PTHR18945">
    <property type="entry name" value="NEUROTRANSMITTER GATED ION CHANNEL"/>
    <property type="match status" value="1"/>
</dbReference>
<dbReference type="PRINTS" id="PR00252">
    <property type="entry name" value="NRIONCHANNEL"/>
</dbReference>
<feature type="transmembrane region" description="Helical" evidence="5">
    <location>
        <begin position="362"/>
        <end position="383"/>
    </location>
</feature>
<dbReference type="EMBL" id="JBJQND010000009">
    <property type="protein sequence ID" value="KAL3866754.1"/>
    <property type="molecule type" value="Genomic_DNA"/>
</dbReference>
<organism evidence="8 9">
    <name type="scientific">Sinanodonta woodiana</name>
    <name type="common">Chinese pond mussel</name>
    <name type="synonym">Anodonta woodiana</name>
    <dbReference type="NCBI Taxonomy" id="1069815"/>
    <lineage>
        <taxon>Eukaryota</taxon>
        <taxon>Metazoa</taxon>
        <taxon>Spiralia</taxon>
        <taxon>Lophotrochozoa</taxon>
        <taxon>Mollusca</taxon>
        <taxon>Bivalvia</taxon>
        <taxon>Autobranchia</taxon>
        <taxon>Heteroconchia</taxon>
        <taxon>Palaeoheterodonta</taxon>
        <taxon>Unionida</taxon>
        <taxon>Unionoidea</taxon>
        <taxon>Unionidae</taxon>
        <taxon>Unioninae</taxon>
        <taxon>Sinanodonta</taxon>
    </lineage>
</organism>
<dbReference type="InterPro" id="IPR006202">
    <property type="entry name" value="Neur_chan_lig-bd"/>
</dbReference>
<dbReference type="PROSITE" id="PS00236">
    <property type="entry name" value="NEUROTR_ION_CHANNEL"/>
    <property type="match status" value="1"/>
</dbReference>
<dbReference type="FunFam" id="2.70.170.10:FF:000028">
    <property type="entry name" value="AcetylCholine Receptor"/>
    <property type="match status" value="1"/>
</dbReference>
<sequence>MTALGFSLFQLFFQLQPCFAVTGYQANMLYADLMASYNERVRPVQNQDQELTVSAAFNLISILELEESIQKLSIYGYFMLSWKDEFLVWNASQYGGLYSVEFPEDEVWKPVVVLSNGYGGFNVLGENFVKVTVKNNGTATWNPGDVFESTCFIDITYYPFDTQVCELHFSIWSQGMDEVKMKPIFPDIVKSDFQENGEWRLLEAWMRTDETYSRSNIIISLKVQRRPKFFILESLIPIVLLSLLNTFVFLIPYHSGEKISFSVTVYVAYGVYLSNVSSSLPHNSLHISALTVYLICMLTLSVIATFFVALETRYFFSIKEQLSEAAAKDVYNNHNDEKHIYNDSSARIRTNHLWTNLKKMNVTLFWIFIVADFGVSIGFFLYLRNQA</sequence>
<protein>
    <submittedName>
        <fullName evidence="8">Uncharacterized protein</fullName>
    </submittedName>
</protein>
<comment type="similarity">
    <text evidence="5">Belongs to the ligand-gated ion channel (TC 1.A.9) family.</text>
</comment>
<evidence type="ECO:0000256" key="5">
    <source>
        <dbReference type="RuleBase" id="RU000687"/>
    </source>
</evidence>
<dbReference type="InterPro" id="IPR006029">
    <property type="entry name" value="Neurotrans-gated_channel_TM"/>
</dbReference>
<keyword evidence="5" id="KW-0406">Ion transport</keyword>
<dbReference type="InterPro" id="IPR036734">
    <property type="entry name" value="Neur_chan_lig-bd_sf"/>
</dbReference>
<comment type="caution">
    <text evidence="8">The sequence shown here is derived from an EMBL/GenBank/DDBJ whole genome shotgun (WGS) entry which is preliminary data.</text>
</comment>
<dbReference type="Proteomes" id="UP001634394">
    <property type="component" value="Unassembled WGS sequence"/>
</dbReference>
<gene>
    <name evidence="8" type="ORF">ACJMK2_044030</name>
</gene>
<evidence type="ECO:0000259" key="6">
    <source>
        <dbReference type="Pfam" id="PF02931"/>
    </source>
</evidence>
<keyword evidence="5" id="KW-0813">Transport</keyword>
<evidence type="ECO:0000259" key="7">
    <source>
        <dbReference type="Pfam" id="PF02932"/>
    </source>
</evidence>
<dbReference type="GO" id="GO:0034220">
    <property type="term" value="P:monoatomic ion transmembrane transport"/>
    <property type="evidence" value="ECO:0007669"/>
    <property type="project" value="UniProtKB-KW"/>
</dbReference>
<name>A0ABD3VYS2_SINWO</name>
<keyword evidence="3 5" id="KW-1133">Transmembrane helix</keyword>
<keyword evidence="5" id="KW-0732">Signal</keyword>
<keyword evidence="4 5" id="KW-0472">Membrane</keyword>
<dbReference type="InterPro" id="IPR036719">
    <property type="entry name" value="Neuro-gated_channel_TM_sf"/>
</dbReference>
<dbReference type="InterPro" id="IPR038050">
    <property type="entry name" value="Neuro_actylchol_rec"/>
</dbReference>
<dbReference type="GO" id="GO:0016020">
    <property type="term" value="C:membrane"/>
    <property type="evidence" value="ECO:0007669"/>
    <property type="project" value="UniProtKB-SubCell"/>
</dbReference>
<dbReference type="SUPFAM" id="SSF63712">
    <property type="entry name" value="Nicotinic receptor ligand binding domain-like"/>
    <property type="match status" value="1"/>
</dbReference>
<feature type="transmembrane region" description="Helical" evidence="5">
    <location>
        <begin position="229"/>
        <end position="251"/>
    </location>
</feature>
<feature type="signal peptide" evidence="5">
    <location>
        <begin position="1"/>
        <end position="20"/>
    </location>
</feature>
<keyword evidence="5" id="KW-0407">Ion channel</keyword>
<dbReference type="Gene3D" id="2.70.170.10">
    <property type="entry name" value="Neurotransmitter-gated ion-channel ligand-binding domain"/>
    <property type="match status" value="1"/>
</dbReference>
<dbReference type="InterPro" id="IPR018000">
    <property type="entry name" value="Neurotransmitter_ion_chnl_CS"/>
</dbReference>
<feature type="domain" description="Neurotransmitter-gated ion-channel ligand-binding" evidence="6">
    <location>
        <begin position="28"/>
        <end position="227"/>
    </location>
</feature>
<evidence type="ECO:0000313" key="8">
    <source>
        <dbReference type="EMBL" id="KAL3866754.1"/>
    </source>
</evidence>
<dbReference type="AlphaFoldDB" id="A0ABD3VYS2"/>
<feature type="transmembrane region" description="Helical" evidence="5">
    <location>
        <begin position="287"/>
        <end position="310"/>
    </location>
</feature>
<evidence type="ECO:0000256" key="4">
    <source>
        <dbReference type="ARBA" id="ARBA00023136"/>
    </source>
</evidence>
<proteinExistence type="inferred from homology"/>
<accession>A0ABD3VYS2</accession>
<evidence type="ECO:0000256" key="1">
    <source>
        <dbReference type="ARBA" id="ARBA00004141"/>
    </source>
</evidence>
<dbReference type="Pfam" id="PF02932">
    <property type="entry name" value="Neur_chan_memb"/>
    <property type="match status" value="1"/>
</dbReference>